<keyword evidence="2" id="KW-0472">Membrane</keyword>
<feature type="transmembrane region" description="Helical" evidence="2">
    <location>
        <begin position="465"/>
        <end position="485"/>
    </location>
</feature>
<sequence length="590" mass="64463">MSAHFLSQVIILVTLGTLWRVSVVHQGIMQVSEVPDSFFVQGKLQPAPFVDSNLLWTTLPTWIMSLYGAFWGALLEELKSCQVTVDLHSEKQGVRTVKQTLLLEYKHIIPFADSMKAVRNRHYLLAACMTVKIAIWAAAGLSAAVFSVANIPVVANAEITTSVFFDDVNGGDRTVYSTKPALDMVASNLLNNGSLFAWTTRNHSFLPFNLAFEDRSRNGPINITATTEAYSATLDCMLYQGDDFLRLGLLTMENVTAGTSLRYNLVDRGCNVTSDYLLRKDVSVSKSWVIATCPTAAGKVRYGLLKGDYDSTSPFLLTNFTFLSCIPKFWKENRLVTVRSGLQSPGEVVDDVEAAPGTGTGERTPITPFFGSSWVTNLPQYVIVESVHLFDGDSLGYIVYGLRRLLSTGQHNGTIDEQSFQTAFSAVYASFVSTSSVYKPAEPAVRQGSTSVQQNRLFVVKGPTIAVLTIVAFASAVSMVLTGWVQKHGSILKKNLGRIFGHALLLHGSTDISAFIDDVKRSASLDSQLANSSTASRKANSNSNPPAPGARPSQGDDDIDLVEYADRTKALNERKCWIGDKDNVLHIEPL</sequence>
<name>A0AAE0KEG4_9PEZI</name>
<keyword evidence="2" id="KW-0812">Transmembrane</keyword>
<evidence type="ECO:0000313" key="5">
    <source>
        <dbReference type="Proteomes" id="UP001287356"/>
    </source>
</evidence>
<dbReference type="InterPro" id="IPR021840">
    <property type="entry name" value="DUF3433"/>
</dbReference>
<evidence type="ECO:0000256" key="1">
    <source>
        <dbReference type="SAM" id="MobiDB-lite"/>
    </source>
</evidence>
<evidence type="ECO:0000313" key="4">
    <source>
        <dbReference type="EMBL" id="KAK3374506.1"/>
    </source>
</evidence>
<dbReference type="Pfam" id="PF11915">
    <property type="entry name" value="DUF3433"/>
    <property type="match status" value="1"/>
</dbReference>
<reference evidence="4" key="2">
    <citation type="submission" date="2023-06" db="EMBL/GenBank/DDBJ databases">
        <authorList>
            <consortium name="Lawrence Berkeley National Laboratory"/>
            <person name="Haridas S."/>
            <person name="Hensen N."/>
            <person name="Bonometti L."/>
            <person name="Westerberg I."/>
            <person name="Brannstrom I.O."/>
            <person name="Guillou S."/>
            <person name="Cros-Aarteil S."/>
            <person name="Calhoun S."/>
            <person name="Kuo A."/>
            <person name="Mondo S."/>
            <person name="Pangilinan J."/>
            <person name="Riley R."/>
            <person name="Labutti K."/>
            <person name="Andreopoulos B."/>
            <person name="Lipzen A."/>
            <person name="Chen C."/>
            <person name="Yanf M."/>
            <person name="Daum C."/>
            <person name="Ng V."/>
            <person name="Clum A."/>
            <person name="Steindorff A."/>
            <person name="Ohm R."/>
            <person name="Martin F."/>
            <person name="Silar P."/>
            <person name="Natvig D."/>
            <person name="Lalanne C."/>
            <person name="Gautier V."/>
            <person name="Ament-Velasquez S.L."/>
            <person name="Kruys A."/>
            <person name="Hutchinson M.I."/>
            <person name="Powell A.J."/>
            <person name="Barry K."/>
            <person name="Miller A.N."/>
            <person name="Grigoriev I.V."/>
            <person name="Debuchy R."/>
            <person name="Gladieux P."/>
            <person name="Thoren M.H."/>
            <person name="Johannesson H."/>
        </authorList>
    </citation>
    <scope>NUCLEOTIDE SEQUENCE</scope>
    <source>
        <strain evidence="4">CBS 958.72</strain>
    </source>
</reference>
<keyword evidence="5" id="KW-1185">Reference proteome</keyword>
<feature type="transmembrane region" description="Helical" evidence="2">
    <location>
        <begin position="54"/>
        <end position="74"/>
    </location>
</feature>
<reference evidence="4" key="1">
    <citation type="journal article" date="2023" name="Mol. Phylogenet. Evol.">
        <title>Genome-scale phylogeny and comparative genomics of the fungal order Sordariales.</title>
        <authorList>
            <person name="Hensen N."/>
            <person name="Bonometti L."/>
            <person name="Westerberg I."/>
            <person name="Brannstrom I.O."/>
            <person name="Guillou S."/>
            <person name="Cros-Aarteil S."/>
            <person name="Calhoun S."/>
            <person name="Haridas S."/>
            <person name="Kuo A."/>
            <person name="Mondo S."/>
            <person name="Pangilinan J."/>
            <person name="Riley R."/>
            <person name="LaButti K."/>
            <person name="Andreopoulos B."/>
            <person name="Lipzen A."/>
            <person name="Chen C."/>
            <person name="Yan M."/>
            <person name="Daum C."/>
            <person name="Ng V."/>
            <person name="Clum A."/>
            <person name="Steindorff A."/>
            <person name="Ohm R.A."/>
            <person name="Martin F."/>
            <person name="Silar P."/>
            <person name="Natvig D.O."/>
            <person name="Lalanne C."/>
            <person name="Gautier V."/>
            <person name="Ament-Velasquez S.L."/>
            <person name="Kruys A."/>
            <person name="Hutchinson M.I."/>
            <person name="Powell A.J."/>
            <person name="Barry K."/>
            <person name="Miller A.N."/>
            <person name="Grigoriev I.V."/>
            <person name="Debuchy R."/>
            <person name="Gladieux P."/>
            <person name="Hiltunen Thoren M."/>
            <person name="Johannesson H."/>
        </authorList>
    </citation>
    <scope>NUCLEOTIDE SEQUENCE</scope>
    <source>
        <strain evidence="4">CBS 958.72</strain>
    </source>
</reference>
<keyword evidence="3" id="KW-0732">Signal</keyword>
<feature type="signal peptide" evidence="3">
    <location>
        <begin position="1"/>
        <end position="24"/>
    </location>
</feature>
<organism evidence="4 5">
    <name type="scientific">Lasiosphaeria ovina</name>
    <dbReference type="NCBI Taxonomy" id="92902"/>
    <lineage>
        <taxon>Eukaryota</taxon>
        <taxon>Fungi</taxon>
        <taxon>Dikarya</taxon>
        <taxon>Ascomycota</taxon>
        <taxon>Pezizomycotina</taxon>
        <taxon>Sordariomycetes</taxon>
        <taxon>Sordariomycetidae</taxon>
        <taxon>Sordariales</taxon>
        <taxon>Lasiosphaeriaceae</taxon>
        <taxon>Lasiosphaeria</taxon>
    </lineage>
</organism>
<feature type="chain" id="PRO_5042213706" description="Transmembrane protein" evidence="3">
    <location>
        <begin position="25"/>
        <end position="590"/>
    </location>
</feature>
<evidence type="ECO:0000256" key="2">
    <source>
        <dbReference type="SAM" id="Phobius"/>
    </source>
</evidence>
<comment type="caution">
    <text evidence="4">The sequence shown here is derived from an EMBL/GenBank/DDBJ whole genome shotgun (WGS) entry which is preliminary data.</text>
</comment>
<feature type="transmembrane region" description="Helical" evidence="2">
    <location>
        <begin position="123"/>
        <end position="146"/>
    </location>
</feature>
<feature type="region of interest" description="Disordered" evidence="1">
    <location>
        <begin position="530"/>
        <end position="558"/>
    </location>
</feature>
<protein>
    <recommendedName>
        <fullName evidence="6">Transmembrane protein</fullName>
    </recommendedName>
</protein>
<keyword evidence="2" id="KW-1133">Transmembrane helix</keyword>
<evidence type="ECO:0008006" key="6">
    <source>
        <dbReference type="Google" id="ProtNLM"/>
    </source>
</evidence>
<accession>A0AAE0KEG4</accession>
<gene>
    <name evidence="4" type="ORF">B0T24DRAFT_720983</name>
</gene>
<dbReference type="EMBL" id="JAULSN010000004">
    <property type="protein sequence ID" value="KAK3374506.1"/>
    <property type="molecule type" value="Genomic_DNA"/>
</dbReference>
<proteinExistence type="predicted"/>
<evidence type="ECO:0000256" key="3">
    <source>
        <dbReference type="SAM" id="SignalP"/>
    </source>
</evidence>
<dbReference type="AlphaFoldDB" id="A0AAE0KEG4"/>
<dbReference type="Proteomes" id="UP001287356">
    <property type="component" value="Unassembled WGS sequence"/>
</dbReference>
<feature type="compositionally biased region" description="Polar residues" evidence="1">
    <location>
        <begin position="530"/>
        <end position="544"/>
    </location>
</feature>